<accession>A0A520LMU6</accession>
<dbReference type="InterPro" id="IPR003791">
    <property type="entry name" value="UPF0178"/>
</dbReference>
<proteinExistence type="inferred from homology"/>
<reference evidence="3 4" key="1">
    <citation type="submission" date="2019-02" db="EMBL/GenBank/DDBJ databases">
        <title>Prokaryotic population dynamics and viral predation in marine succession experiment using metagenomics: the confinement effect.</title>
        <authorList>
            <person name="Haro-Moreno J.M."/>
            <person name="Rodriguez-Valera F."/>
            <person name="Lopez-Perez M."/>
        </authorList>
    </citation>
    <scope>NUCLEOTIDE SEQUENCE [LARGE SCALE GENOMIC DNA]</scope>
    <source>
        <strain evidence="3">MED-G169</strain>
    </source>
</reference>
<dbReference type="CDD" id="cd18720">
    <property type="entry name" value="PIN_YqxD-like"/>
    <property type="match status" value="1"/>
</dbReference>
<name>A0A520LMU6_9GAMM</name>
<dbReference type="PANTHER" id="PTHR35146:SF1">
    <property type="entry name" value="UPF0178 PROTEIN YAII"/>
    <property type="match status" value="1"/>
</dbReference>
<evidence type="ECO:0000256" key="1">
    <source>
        <dbReference type="ARBA" id="ARBA00008522"/>
    </source>
</evidence>
<dbReference type="AlphaFoldDB" id="A0A520LMU6"/>
<dbReference type="NCBIfam" id="NF001095">
    <property type="entry name" value="PRK00124.1"/>
    <property type="match status" value="1"/>
</dbReference>
<evidence type="ECO:0000313" key="4">
    <source>
        <dbReference type="Proteomes" id="UP000318148"/>
    </source>
</evidence>
<evidence type="ECO:0000256" key="2">
    <source>
        <dbReference type="HAMAP-Rule" id="MF_00489"/>
    </source>
</evidence>
<sequence>MKSNSNKILVDADACPNSIKKILFKASIRTGIELILVSNRPIQHPNISSIKNIVVEIVFDSADNKIIDIMKKQDMVITSDIPLAAEAIEKGGLALNPRGELYTLENIKSRLNMRDFMETMRSSGLQIQSNQATITNSEIKNFANHLDSYLSKH</sequence>
<gene>
    <name evidence="3" type="ORF">EVB02_01595</name>
</gene>
<dbReference type="EMBL" id="SHBO01000012">
    <property type="protein sequence ID" value="RZO07457.1"/>
    <property type="molecule type" value="Genomic_DNA"/>
</dbReference>
<evidence type="ECO:0000313" key="3">
    <source>
        <dbReference type="EMBL" id="RZO07457.1"/>
    </source>
</evidence>
<protein>
    <recommendedName>
        <fullName evidence="2">UPF0178 protein EVB02_01595</fullName>
    </recommendedName>
</protein>
<dbReference type="PANTHER" id="PTHR35146">
    <property type="entry name" value="UPF0178 PROTEIN YAII"/>
    <property type="match status" value="1"/>
</dbReference>
<organism evidence="3 4">
    <name type="scientific">SAR92 clade bacterium</name>
    <dbReference type="NCBI Taxonomy" id="2315479"/>
    <lineage>
        <taxon>Bacteria</taxon>
        <taxon>Pseudomonadati</taxon>
        <taxon>Pseudomonadota</taxon>
        <taxon>Gammaproteobacteria</taxon>
        <taxon>Cellvibrionales</taxon>
        <taxon>Porticoccaceae</taxon>
        <taxon>SAR92 clade</taxon>
    </lineage>
</organism>
<dbReference type="Proteomes" id="UP000318148">
    <property type="component" value="Unassembled WGS sequence"/>
</dbReference>
<comment type="caution">
    <text evidence="3">The sequence shown here is derived from an EMBL/GenBank/DDBJ whole genome shotgun (WGS) entry which is preliminary data.</text>
</comment>
<dbReference type="Pfam" id="PF02639">
    <property type="entry name" value="DUF188"/>
    <property type="match status" value="1"/>
</dbReference>
<dbReference type="HAMAP" id="MF_00489">
    <property type="entry name" value="UPF0178"/>
    <property type="match status" value="1"/>
</dbReference>
<comment type="similarity">
    <text evidence="1 2">Belongs to the UPF0178 family.</text>
</comment>